<feature type="domain" description="SUF system FeS cluster assembly SufBD core" evidence="2">
    <location>
        <begin position="111"/>
        <end position="332"/>
    </location>
</feature>
<protein>
    <submittedName>
        <fullName evidence="3">SufD family Fe-S cluster assembly protein</fullName>
    </submittedName>
</protein>
<dbReference type="InterPro" id="IPR037284">
    <property type="entry name" value="SUF_FeS_clus_asmbl_SufBD_sf"/>
</dbReference>
<gene>
    <name evidence="3" type="ORF">ENO04_03220</name>
</gene>
<name>A0A7C1E027_9CREN</name>
<dbReference type="GO" id="GO:0016226">
    <property type="term" value="P:iron-sulfur cluster assembly"/>
    <property type="evidence" value="ECO:0007669"/>
    <property type="project" value="InterPro"/>
</dbReference>
<sequence>MSTNNKSLVEEALKTARELGLEPDLRGGLIIDEKYAFRALSKILEKKGVIYLGIKEAVREYPDLVYKYGFKKLKVDEKSIDNGIFLYVPRNTALEEPIYTCFALFRKGVVQRVYNLVVIEDNSRAIGATGCMALVPEGAHISLEEVYIGSNASYTKIMIHNWLTENIISAVKHITLQSKSTYYDIYLNNSPLKSIKFNTIIEQSEGSSSRVDQIVVAKGYGEYSYDTKVNLIGTGASSELVSRSIATDNSKLVSNLTINAIGDNTKGHIECKGMMLGDKASLLTVPALNALNPSTMLTHEASIGKIRREEIEYLLSKGFTEEEAIGIIVRGFLETGFEKLPDKIRSSINIVLDQISKAMM</sequence>
<evidence type="ECO:0000259" key="2">
    <source>
        <dbReference type="Pfam" id="PF01458"/>
    </source>
</evidence>
<organism evidence="3">
    <name type="scientific">Fervidicoccus fontis</name>
    <dbReference type="NCBI Taxonomy" id="683846"/>
    <lineage>
        <taxon>Archaea</taxon>
        <taxon>Thermoproteota</taxon>
        <taxon>Thermoprotei</taxon>
        <taxon>Fervidicoccales</taxon>
        <taxon>Fervidicoccaceae</taxon>
        <taxon>Fervidicoccus</taxon>
    </lineage>
</organism>
<comment type="caution">
    <text evidence="3">The sequence shown here is derived from an EMBL/GenBank/DDBJ whole genome shotgun (WGS) entry which is preliminary data.</text>
</comment>
<dbReference type="Pfam" id="PF01458">
    <property type="entry name" value="SUFBD_core"/>
    <property type="match status" value="1"/>
</dbReference>
<accession>A0A7C1E027</accession>
<evidence type="ECO:0000313" key="3">
    <source>
        <dbReference type="EMBL" id="HDS10617.1"/>
    </source>
</evidence>
<evidence type="ECO:0000256" key="1">
    <source>
        <dbReference type="ARBA" id="ARBA00043967"/>
    </source>
</evidence>
<dbReference type="AlphaFoldDB" id="A0A7C1E027"/>
<dbReference type="SUPFAM" id="SSF101960">
    <property type="entry name" value="Stabilizer of iron transporter SufD"/>
    <property type="match status" value="1"/>
</dbReference>
<reference evidence="3" key="1">
    <citation type="journal article" date="2020" name="mSystems">
        <title>Genome- and Community-Level Interaction Insights into Carbon Utilization and Element Cycling Functions of Hydrothermarchaeota in Hydrothermal Sediment.</title>
        <authorList>
            <person name="Zhou Z."/>
            <person name="Liu Y."/>
            <person name="Xu W."/>
            <person name="Pan J."/>
            <person name="Luo Z.H."/>
            <person name="Li M."/>
        </authorList>
    </citation>
    <scope>NUCLEOTIDE SEQUENCE [LARGE SCALE GENOMIC DNA]</scope>
    <source>
        <strain evidence="3">SpSt-123</strain>
    </source>
</reference>
<proteinExistence type="inferred from homology"/>
<dbReference type="PANTHER" id="PTHR30508">
    <property type="entry name" value="FES CLUSTER ASSEMBLY PROTEIN SUF"/>
    <property type="match status" value="1"/>
</dbReference>
<dbReference type="InterPro" id="IPR000825">
    <property type="entry name" value="SUF_FeS_clus_asmbl_SufBD_core"/>
</dbReference>
<dbReference type="EMBL" id="DSDY01000101">
    <property type="protein sequence ID" value="HDS10617.1"/>
    <property type="molecule type" value="Genomic_DNA"/>
</dbReference>
<dbReference type="InterPro" id="IPR055346">
    <property type="entry name" value="Fe-S_cluster_assembly_SufBD"/>
</dbReference>
<comment type="similarity">
    <text evidence="1">Belongs to the iron-sulfur cluster assembly SufBD family.</text>
</comment>
<dbReference type="PANTHER" id="PTHR30508:SF1">
    <property type="entry name" value="UPF0051 PROTEIN ABCI8, CHLOROPLASTIC-RELATED"/>
    <property type="match status" value="1"/>
</dbReference>